<comment type="subcellular location">
    <subcellularLocation>
        <location evidence="1">Membrane</location>
        <topology evidence="1">Multi-pass membrane protein</topology>
    </subcellularLocation>
</comment>
<sequence>MARKRNSIDSRIDYSVVLPVFILLLIGLAAVYIATLHDYPNNVTMVMTQQIIWMLCGCVIAFVVMLFSTELLWKITPYLYVLGLFLMILPLIFYSPTLVEATGSKNWVTIGSVTLFQPSEFMKISYILMLARSTIWFHQKYQELTFKRDLQLIGIYALITLPVMIFLGLQKDLGTAMVFMAILAGMILISGISWWLILPVVLFVALCFLIFIIIFLIPNGKEFLFNLGMDTYQINRISAWLDPFSFSKTIAYQQTQSMVSIGIGGLFGRGFGDVALSVPVRESDMIFTVIAEDFGFIGSAIVLGLYLLLIYRMIRVTFASNNRFYVYISTGFIMMILFHILENIGAAIGILPLTGIPLPFISQGGSALITNLIGVGLVLSMGYQNNLNIQKEIAEKFLRSRR</sequence>
<dbReference type="Pfam" id="PF01098">
    <property type="entry name" value="FTSW_RODA_SPOVE"/>
    <property type="match status" value="1"/>
</dbReference>
<dbReference type="GO" id="GO:0051301">
    <property type="term" value="P:cell division"/>
    <property type="evidence" value="ECO:0007669"/>
    <property type="project" value="InterPro"/>
</dbReference>
<keyword evidence="2 6" id="KW-0812">Transmembrane</keyword>
<feature type="transmembrane region" description="Helical" evidence="6">
    <location>
        <begin position="173"/>
        <end position="189"/>
    </location>
</feature>
<dbReference type="EMBL" id="CP014699">
    <property type="protein sequence ID" value="AND79078.1"/>
    <property type="molecule type" value="Genomic_DNA"/>
</dbReference>
<dbReference type="PROSITE" id="PS00428">
    <property type="entry name" value="FTSW_RODA_SPOVE"/>
    <property type="match status" value="1"/>
</dbReference>
<feature type="transmembrane region" description="Helical" evidence="6">
    <location>
        <begin position="78"/>
        <end position="95"/>
    </location>
</feature>
<dbReference type="RefSeq" id="WP_067061071.1">
    <property type="nucleotide sequence ID" value="NZ_CP014699.1"/>
</dbReference>
<dbReference type="InterPro" id="IPR018365">
    <property type="entry name" value="Cell_cycle_FtsW-rel_CS"/>
</dbReference>
<feature type="transmembrane region" description="Helical" evidence="6">
    <location>
        <begin position="46"/>
        <end position="66"/>
    </location>
</feature>
<proteinExistence type="predicted"/>
<evidence type="ECO:0000256" key="6">
    <source>
        <dbReference type="SAM" id="Phobius"/>
    </source>
</evidence>
<dbReference type="PANTHER" id="PTHR30474">
    <property type="entry name" value="CELL CYCLE PROTEIN"/>
    <property type="match status" value="1"/>
</dbReference>
<keyword evidence="4 6" id="KW-1133">Transmembrane helix</keyword>
<dbReference type="InterPro" id="IPR001182">
    <property type="entry name" value="FtsW/RodA"/>
</dbReference>
<evidence type="ECO:0000256" key="2">
    <source>
        <dbReference type="ARBA" id="ARBA00022692"/>
    </source>
</evidence>
<feature type="transmembrane region" description="Helical" evidence="6">
    <location>
        <begin position="361"/>
        <end position="383"/>
    </location>
</feature>
<reference evidence="8" key="2">
    <citation type="submission" date="2016-03" db="EMBL/GenBank/DDBJ databases">
        <title>Streptococcus antelopensis sp. nov., isolated from the feces of the Tibetan antelope (Pantholops hodgsonii) in Hoh Xil National Nature Reserve, Qinghai, China.</title>
        <authorList>
            <person name="Bai X."/>
        </authorList>
    </citation>
    <scope>NUCLEOTIDE SEQUENCE [LARGE SCALE GENOMIC DNA]</scope>
    <source>
        <strain evidence="8">TA 26</strain>
    </source>
</reference>
<keyword evidence="3" id="KW-0133">Cell shape</keyword>
<feature type="transmembrane region" description="Helical" evidence="6">
    <location>
        <begin position="150"/>
        <end position="167"/>
    </location>
</feature>
<keyword evidence="8" id="KW-1185">Reference proteome</keyword>
<dbReference type="OrthoDB" id="9768187at2"/>
<protein>
    <submittedName>
        <fullName evidence="7">Rod shape-determining protein RodA</fullName>
    </submittedName>
</protein>
<name>A0A172Q6J0_9STRE</name>
<dbReference type="AlphaFoldDB" id="A0A172Q6J0"/>
<dbReference type="GO" id="GO:0005886">
    <property type="term" value="C:plasma membrane"/>
    <property type="evidence" value="ECO:0007669"/>
    <property type="project" value="TreeGrafter"/>
</dbReference>
<evidence type="ECO:0000313" key="7">
    <source>
        <dbReference type="EMBL" id="AND79078.1"/>
    </source>
</evidence>
<dbReference type="STRING" id="1811193.A0O21_03090"/>
<organism evidence="7 8">
    <name type="scientific">Streptococcus pantholopis</name>
    <dbReference type="NCBI Taxonomy" id="1811193"/>
    <lineage>
        <taxon>Bacteria</taxon>
        <taxon>Bacillati</taxon>
        <taxon>Bacillota</taxon>
        <taxon>Bacilli</taxon>
        <taxon>Lactobacillales</taxon>
        <taxon>Streptococcaceae</taxon>
        <taxon>Streptococcus</taxon>
    </lineage>
</organism>
<dbReference type="Proteomes" id="UP000077317">
    <property type="component" value="Chromosome"/>
</dbReference>
<dbReference type="PANTHER" id="PTHR30474:SF1">
    <property type="entry name" value="PEPTIDOGLYCAN GLYCOSYLTRANSFERASE MRDB"/>
    <property type="match status" value="1"/>
</dbReference>
<dbReference type="GO" id="GO:0008360">
    <property type="term" value="P:regulation of cell shape"/>
    <property type="evidence" value="ECO:0007669"/>
    <property type="project" value="UniProtKB-KW"/>
</dbReference>
<accession>A0A172Q6J0</accession>
<gene>
    <name evidence="7" type="ORF">A0O21_03090</name>
</gene>
<evidence type="ECO:0000256" key="5">
    <source>
        <dbReference type="ARBA" id="ARBA00023136"/>
    </source>
</evidence>
<feature type="transmembrane region" description="Helical" evidence="6">
    <location>
        <begin position="324"/>
        <end position="341"/>
    </location>
</feature>
<dbReference type="GO" id="GO:0032153">
    <property type="term" value="C:cell division site"/>
    <property type="evidence" value="ECO:0007669"/>
    <property type="project" value="TreeGrafter"/>
</dbReference>
<feature type="transmembrane region" description="Helical" evidence="6">
    <location>
        <begin position="196"/>
        <end position="217"/>
    </location>
</feature>
<feature type="transmembrane region" description="Helical" evidence="6">
    <location>
        <begin position="107"/>
        <end position="129"/>
    </location>
</feature>
<keyword evidence="5 6" id="KW-0472">Membrane</keyword>
<evidence type="ECO:0000256" key="3">
    <source>
        <dbReference type="ARBA" id="ARBA00022960"/>
    </source>
</evidence>
<feature type="transmembrane region" description="Helical" evidence="6">
    <location>
        <begin position="12"/>
        <end position="34"/>
    </location>
</feature>
<evidence type="ECO:0000313" key="8">
    <source>
        <dbReference type="Proteomes" id="UP000077317"/>
    </source>
</evidence>
<evidence type="ECO:0000256" key="1">
    <source>
        <dbReference type="ARBA" id="ARBA00004141"/>
    </source>
</evidence>
<dbReference type="KEGG" id="spat:A0O21_03090"/>
<dbReference type="GO" id="GO:0015648">
    <property type="term" value="F:lipid-linked peptidoglycan transporter activity"/>
    <property type="evidence" value="ECO:0007669"/>
    <property type="project" value="TreeGrafter"/>
</dbReference>
<reference evidence="7 8" key="1">
    <citation type="journal article" date="2016" name="Int. J. Syst. Evol. Microbiol.">
        <title>Streptococcuspantholopis sp. nov., isolated from faeces of the Tibetan antelope (Pantholops hodgsonii).</title>
        <authorList>
            <person name="Bai X."/>
            <person name="Xiong Y."/>
            <person name="Lu S."/>
            <person name="Jin D."/>
            <person name="Lai X."/>
            <person name="Yang J."/>
            <person name="Niu L."/>
            <person name="Hu S."/>
            <person name="Meng X."/>
            <person name="Pu J."/>
            <person name="Ye C."/>
            <person name="Xu J."/>
        </authorList>
    </citation>
    <scope>NUCLEOTIDE SEQUENCE [LARGE SCALE GENOMIC DNA]</scope>
    <source>
        <strain evidence="7 8">TA 26</strain>
    </source>
</reference>
<feature type="transmembrane region" description="Helical" evidence="6">
    <location>
        <begin position="294"/>
        <end position="312"/>
    </location>
</feature>
<evidence type="ECO:0000256" key="4">
    <source>
        <dbReference type="ARBA" id="ARBA00022989"/>
    </source>
</evidence>